<evidence type="ECO:0000313" key="2">
    <source>
        <dbReference type="EMBL" id="KAK3097601.1"/>
    </source>
</evidence>
<feature type="domain" description="Reverse transcriptase" evidence="1">
    <location>
        <begin position="1"/>
        <end position="184"/>
    </location>
</feature>
<evidence type="ECO:0000313" key="3">
    <source>
        <dbReference type="Proteomes" id="UP001186944"/>
    </source>
</evidence>
<dbReference type="Pfam" id="PF00078">
    <property type="entry name" value="RVT_1"/>
    <property type="match status" value="1"/>
</dbReference>
<keyword evidence="3" id="KW-1185">Reference proteome</keyword>
<dbReference type="PROSITE" id="PS50878">
    <property type="entry name" value="RT_POL"/>
    <property type="match status" value="1"/>
</dbReference>
<gene>
    <name evidence="2" type="ORF">FSP39_011313</name>
</gene>
<protein>
    <recommendedName>
        <fullName evidence="1">Reverse transcriptase domain-containing protein</fullName>
    </recommendedName>
</protein>
<accession>A0AA88Y4R4</accession>
<proteinExistence type="predicted"/>
<comment type="caution">
    <text evidence="2">The sequence shown here is derived from an EMBL/GenBank/DDBJ whole genome shotgun (WGS) entry which is preliminary data.</text>
</comment>
<dbReference type="EMBL" id="VSWD01000007">
    <property type="protein sequence ID" value="KAK3097601.1"/>
    <property type="molecule type" value="Genomic_DNA"/>
</dbReference>
<reference evidence="2" key="1">
    <citation type="submission" date="2019-08" db="EMBL/GenBank/DDBJ databases">
        <title>The improved chromosome-level genome for the pearl oyster Pinctada fucata martensii using PacBio sequencing and Hi-C.</title>
        <authorList>
            <person name="Zheng Z."/>
        </authorList>
    </citation>
    <scope>NUCLEOTIDE SEQUENCE</scope>
    <source>
        <strain evidence="2">ZZ-2019</strain>
        <tissue evidence="2">Adductor muscle</tissue>
    </source>
</reference>
<evidence type="ECO:0000259" key="1">
    <source>
        <dbReference type="PROSITE" id="PS50878"/>
    </source>
</evidence>
<dbReference type="PANTHER" id="PTHR47027">
    <property type="entry name" value="REVERSE TRANSCRIPTASE DOMAIN-CONTAINING PROTEIN"/>
    <property type="match status" value="1"/>
</dbReference>
<name>A0AA88Y4R4_PINIB</name>
<dbReference type="AlphaFoldDB" id="A0AA88Y4R4"/>
<dbReference type="PANTHER" id="PTHR47027:SF20">
    <property type="entry name" value="REVERSE TRANSCRIPTASE-LIKE PROTEIN WITH RNA-DIRECTED DNA POLYMERASE DOMAIN"/>
    <property type="match status" value="1"/>
</dbReference>
<organism evidence="2 3">
    <name type="scientific">Pinctada imbricata</name>
    <name type="common">Atlantic pearl-oyster</name>
    <name type="synonym">Pinctada martensii</name>
    <dbReference type="NCBI Taxonomy" id="66713"/>
    <lineage>
        <taxon>Eukaryota</taxon>
        <taxon>Metazoa</taxon>
        <taxon>Spiralia</taxon>
        <taxon>Lophotrochozoa</taxon>
        <taxon>Mollusca</taxon>
        <taxon>Bivalvia</taxon>
        <taxon>Autobranchia</taxon>
        <taxon>Pteriomorphia</taxon>
        <taxon>Pterioida</taxon>
        <taxon>Pterioidea</taxon>
        <taxon>Pteriidae</taxon>
        <taxon>Pinctada</taxon>
    </lineage>
</organism>
<dbReference type="Proteomes" id="UP001186944">
    <property type="component" value="Unassembled WGS sequence"/>
</dbReference>
<sequence>MAGLLITEAIAEAKDNKENLILQTLDAEKAFDVVWHDSLLQKLYKDGVEGDLWLLVQSLHKNANTIVKWEGEISGNIPILQGIRQGAKLSMLMYKRFNNDLINHLQNTNEGIKIGTHDISSPTCADDISLLTPNEAEAQILTNLVYETSRRDRFNINPSKCELIYYKNNNLQDPAPCVFLGGGERIQNVLTLKHHGIERNSSNTPDVAGRIHTARKTIYALLGSGLHGKNGLSPVITYNMWTTFVIPRLLHGIELLSIRKTDLENLERYQRKVLKQLQSLPERTASVAVLMLIGAKTIEAHIDTRIITTFLNITKDTSSVEFSLAVGQLKMKEHNSNSWFIKAAHILAKYDLPDPLFLLESIKNKKDLEHWKKQTKIGIETYWEHKLTTEIENKSTLTYINIQDRPTKYPHVVWKGSHHSPFASHKANIKAKLMTGTLLLESDKHRFQPKRYNPQCQLCKTDIEDQKHFLLKCPILEARRSPYTEKLKLELQNLDLDTIDENTKLQLIVDCTGINLGRAQKDSAMRLEALSRDMIYALYTCRANILKKNSF</sequence>
<dbReference type="InterPro" id="IPR000477">
    <property type="entry name" value="RT_dom"/>
</dbReference>